<keyword evidence="17" id="KW-0675">Receptor</keyword>
<feature type="transmembrane region" description="Helical" evidence="22">
    <location>
        <begin position="851"/>
        <end position="872"/>
    </location>
</feature>
<keyword evidence="10" id="KW-0732">Signal</keyword>
<organism evidence="24 25">
    <name type="scientific">Forsythia ovata</name>
    <dbReference type="NCBI Taxonomy" id="205694"/>
    <lineage>
        <taxon>Eukaryota</taxon>
        <taxon>Viridiplantae</taxon>
        <taxon>Streptophyta</taxon>
        <taxon>Embryophyta</taxon>
        <taxon>Tracheophyta</taxon>
        <taxon>Spermatophyta</taxon>
        <taxon>Magnoliopsida</taxon>
        <taxon>eudicotyledons</taxon>
        <taxon>Gunneridae</taxon>
        <taxon>Pentapetalae</taxon>
        <taxon>asterids</taxon>
        <taxon>lamiids</taxon>
        <taxon>Lamiales</taxon>
        <taxon>Oleaceae</taxon>
        <taxon>Forsythieae</taxon>
        <taxon>Forsythia</taxon>
    </lineage>
</organism>
<dbReference type="AlphaFoldDB" id="A0ABD1WSG3"/>
<proteinExistence type="inferred from homology"/>
<dbReference type="InterPro" id="IPR001611">
    <property type="entry name" value="Leu-rich_rpt"/>
</dbReference>
<dbReference type="InterPro" id="IPR011009">
    <property type="entry name" value="Kinase-like_dom_sf"/>
</dbReference>
<dbReference type="GO" id="GO:0051707">
    <property type="term" value="P:response to other organism"/>
    <property type="evidence" value="ECO:0007669"/>
    <property type="project" value="UniProtKB-ARBA"/>
</dbReference>
<dbReference type="Gene3D" id="3.30.200.20">
    <property type="entry name" value="Phosphorylase Kinase, domain 1"/>
    <property type="match status" value="1"/>
</dbReference>
<evidence type="ECO:0000256" key="17">
    <source>
        <dbReference type="ARBA" id="ARBA00023170"/>
    </source>
</evidence>
<dbReference type="PROSITE" id="PS00108">
    <property type="entry name" value="PROTEIN_KINASE_ST"/>
    <property type="match status" value="1"/>
</dbReference>
<dbReference type="EC" id="2.7.11.1" evidence="3"/>
<evidence type="ECO:0000256" key="13">
    <source>
        <dbReference type="ARBA" id="ARBA00022777"/>
    </source>
</evidence>
<keyword evidence="18" id="KW-0325">Glycoprotein</keyword>
<dbReference type="PROSITE" id="PS00107">
    <property type="entry name" value="PROTEIN_KINASE_ATP"/>
    <property type="match status" value="1"/>
</dbReference>
<evidence type="ECO:0000259" key="23">
    <source>
        <dbReference type="PROSITE" id="PS50011"/>
    </source>
</evidence>
<dbReference type="FunFam" id="3.80.10.10:FF:000470">
    <property type="entry name" value="LRR receptor-like serine/threonine-protein kinase RPK2"/>
    <property type="match status" value="1"/>
</dbReference>
<evidence type="ECO:0000256" key="20">
    <source>
        <dbReference type="ARBA" id="ARBA00048679"/>
    </source>
</evidence>
<evidence type="ECO:0000256" key="22">
    <source>
        <dbReference type="SAM" id="Phobius"/>
    </source>
</evidence>
<evidence type="ECO:0000313" key="25">
    <source>
        <dbReference type="Proteomes" id="UP001604277"/>
    </source>
</evidence>
<dbReference type="SUPFAM" id="SSF52058">
    <property type="entry name" value="L domain-like"/>
    <property type="match status" value="2"/>
</dbReference>
<feature type="domain" description="Protein kinase" evidence="23">
    <location>
        <begin position="908"/>
        <end position="1185"/>
    </location>
</feature>
<dbReference type="PANTHER" id="PTHR27008">
    <property type="entry name" value="OS04G0122200 PROTEIN"/>
    <property type="match status" value="1"/>
</dbReference>
<reference evidence="25" key="1">
    <citation type="submission" date="2024-07" db="EMBL/GenBank/DDBJ databases">
        <title>Two chromosome-level genome assemblies of Korean endemic species Abeliophyllum distichum and Forsythia ovata (Oleaceae).</title>
        <authorList>
            <person name="Jang H."/>
        </authorList>
    </citation>
    <scope>NUCLEOTIDE SEQUENCE [LARGE SCALE GENOMIC DNA]</scope>
</reference>
<evidence type="ECO:0000256" key="1">
    <source>
        <dbReference type="ARBA" id="ARBA00004251"/>
    </source>
</evidence>
<dbReference type="InterPro" id="IPR017441">
    <property type="entry name" value="Protein_kinase_ATP_BS"/>
</dbReference>
<dbReference type="Proteomes" id="UP001604277">
    <property type="component" value="Unassembled WGS sequence"/>
</dbReference>
<feature type="binding site" evidence="21">
    <location>
        <position position="936"/>
    </location>
    <ligand>
        <name>ATP</name>
        <dbReference type="ChEBI" id="CHEBI:30616"/>
    </ligand>
</feature>
<evidence type="ECO:0000256" key="7">
    <source>
        <dbReference type="ARBA" id="ARBA00022614"/>
    </source>
</evidence>
<comment type="subcellular location">
    <subcellularLocation>
        <location evidence="1">Cell membrane</location>
        <topology evidence="1">Single-pass type I membrane protein</topology>
    </subcellularLocation>
</comment>
<dbReference type="SMART" id="SM00220">
    <property type="entry name" value="S_TKc"/>
    <property type="match status" value="1"/>
</dbReference>
<dbReference type="Pfam" id="PF00069">
    <property type="entry name" value="Pkinase"/>
    <property type="match status" value="1"/>
</dbReference>
<dbReference type="FunFam" id="1.10.510.10:FF:000358">
    <property type="entry name" value="Putative leucine-rich repeat receptor-like serine/threonine-protein kinase"/>
    <property type="match status" value="1"/>
</dbReference>
<dbReference type="GO" id="GO:0009653">
    <property type="term" value="P:anatomical structure morphogenesis"/>
    <property type="evidence" value="ECO:0007669"/>
    <property type="project" value="UniProtKB-ARBA"/>
</dbReference>
<dbReference type="InterPro" id="IPR013210">
    <property type="entry name" value="LRR_N_plant-typ"/>
</dbReference>
<dbReference type="PANTHER" id="PTHR27008:SF602">
    <property type="entry name" value="LRR RECEPTOR-LIKE SERINE_THREONINE-PROTEIN KINASE EFR"/>
    <property type="match status" value="1"/>
</dbReference>
<evidence type="ECO:0000256" key="15">
    <source>
        <dbReference type="ARBA" id="ARBA00022989"/>
    </source>
</evidence>
<dbReference type="InterPro" id="IPR003591">
    <property type="entry name" value="Leu-rich_rpt_typical-subtyp"/>
</dbReference>
<evidence type="ECO:0000256" key="18">
    <source>
        <dbReference type="ARBA" id="ARBA00023180"/>
    </source>
</evidence>
<dbReference type="GO" id="GO:0005886">
    <property type="term" value="C:plasma membrane"/>
    <property type="evidence" value="ECO:0007669"/>
    <property type="project" value="UniProtKB-SubCell"/>
</dbReference>
<dbReference type="GO" id="GO:0099402">
    <property type="term" value="P:plant organ development"/>
    <property type="evidence" value="ECO:0007669"/>
    <property type="project" value="UniProtKB-ARBA"/>
</dbReference>
<evidence type="ECO:0000256" key="8">
    <source>
        <dbReference type="ARBA" id="ARBA00022679"/>
    </source>
</evidence>
<evidence type="ECO:0000256" key="6">
    <source>
        <dbReference type="ARBA" id="ARBA00022553"/>
    </source>
</evidence>
<keyword evidence="8" id="KW-0808">Transferase</keyword>
<dbReference type="InterPro" id="IPR000719">
    <property type="entry name" value="Prot_kinase_dom"/>
</dbReference>
<dbReference type="PROSITE" id="PS50011">
    <property type="entry name" value="PROTEIN_KINASE_DOM"/>
    <property type="match status" value="1"/>
</dbReference>
<keyword evidence="25" id="KW-1185">Reference proteome</keyword>
<comment type="catalytic activity">
    <reaction evidence="19">
        <text>L-threonyl-[protein] + ATP = O-phospho-L-threonyl-[protein] + ADP + H(+)</text>
        <dbReference type="Rhea" id="RHEA:46608"/>
        <dbReference type="Rhea" id="RHEA-COMP:11060"/>
        <dbReference type="Rhea" id="RHEA-COMP:11605"/>
        <dbReference type="ChEBI" id="CHEBI:15378"/>
        <dbReference type="ChEBI" id="CHEBI:30013"/>
        <dbReference type="ChEBI" id="CHEBI:30616"/>
        <dbReference type="ChEBI" id="CHEBI:61977"/>
        <dbReference type="ChEBI" id="CHEBI:456216"/>
        <dbReference type="EC" id="2.7.11.1"/>
    </reaction>
</comment>
<dbReference type="SUPFAM" id="SSF56112">
    <property type="entry name" value="Protein kinase-like (PK-like)"/>
    <property type="match status" value="1"/>
</dbReference>
<keyword evidence="11" id="KW-0677">Repeat</keyword>
<dbReference type="Pfam" id="PF08263">
    <property type="entry name" value="LRRNT_2"/>
    <property type="match status" value="1"/>
</dbReference>
<evidence type="ECO:0000256" key="9">
    <source>
        <dbReference type="ARBA" id="ARBA00022692"/>
    </source>
</evidence>
<dbReference type="EMBL" id="JBFOLJ010000002">
    <property type="protein sequence ID" value="KAL2551255.1"/>
    <property type="molecule type" value="Genomic_DNA"/>
</dbReference>
<evidence type="ECO:0000256" key="2">
    <source>
        <dbReference type="ARBA" id="ARBA00008684"/>
    </source>
</evidence>
<dbReference type="FunFam" id="3.80.10.10:FF:000095">
    <property type="entry name" value="LRR receptor-like serine/threonine-protein kinase GSO1"/>
    <property type="match status" value="1"/>
</dbReference>
<name>A0ABD1WSG3_9LAMI</name>
<sequence>MNISTDESALLAFKSRMISTIDPSNILIKNWSVSTPVCVWIGVTCGLRHQRVTALDISSMNLSGNIPSQLGNLSFLVSINLSSNYFNGSLPRELIRLRRLQIIDFRFNSFSGQIPSWFGFLQNLQLLNLRNNSFTGFIPPSLSNISTLQDLDLSFNPLQGKIPEEIGNLHNLKTLKLRYNRLTGLIPLTIFTISTLENLAFSQNNLSGNLPVDICRGLPRLKGLYLSRNELDGEIPSNISECSQLQLLSLSYNKFRGSIPSEIGRIRTLQILYLGSNDLSGAIPPELGNLDNLQQLDMAENILAGSIPASIFNISSLKYINIAHNNLSGNLDLLVLGYELPNLEELRLSNNNFHGGIPNSIANSSKLTVISLSYNKFRGSIPSEIGRIRTLQSLYLASNDLSGAIPPELGNLENLQKLDIPDNFLTVSIPARIFNISSLKFINIARNNLSGTLPANICSNCSQLEKVYLDVNELISVLDNQLVGNLDLLVLGYELPNLEVLYLNSNNFHGRIPNSIANSSKLTVIDLSDNNFTSESPELSFVASFTNCRYLINLAFTDNPLNGILPVSVGNLSTSLQYLYAYNCNLWGSIPKEIGNLSSLIALSLFGNQLTGSIPTSMVGLQKLQGLDLHHNKISGSIPGTLCELRNLNVLLLSQNLLTGAIPDCIGNITTLRLLYIDANRLTSSIPASLWLRNDLLELTLSSNFLSGSLPQEIGNLKVAILIDLSVNRFSGSIPSTIGDLQSLINLFLAHNTLQGSIPESMGKLVSMERLDLSYNNLSGNIPKSLEALRYLTYLDVSFNDLSGEVPIGGRFKNFSSQSFMSNEGLCGDPIYGLPPCHTTGPKRRNLKLRVVFALLGIIVLITIATALAYAFGRYRRKNLVENTTDFAPRTTLSRVSYYELMQATQGYSENHLLGSGSFGSVYRGTLNDGTDVAVKVFDLQNQNAFKSFDVECEVLRNLRHRNLCKVISTCSNQDFKALVLEYMSNGSLEKWLYSDDCLLDILQRINIMIDVACALEYLHYGYSTSIVHCDLKPSNVLLDEDMVAHLSDFGIAKLLGEGESNAHTTTMGTLGYIAPEYGLEGSVSIRCDVYSYGIMLMEVFTRTKPSSEIFSGELSLRTLINDSMPNAITRIIDSNLLAPEEEDYTKKLKCLSCVMELALNCSMESANERVNMKDVVVALNKIRFELLT</sequence>
<gene>
    <name evidence="24" type="ORF">Fot_04874</name>
</gene>
<protein>
    <recommendedName>
        <fullName evidence="3">non-specific serine/threonine protein kinase</fullName>
        <ecNumber evidence="3">2.7.11.1</ecNumber>
    </recommendedName>
</protein>
<evidence type="ECO:0000256" key="21">
    <source>
        <dbReference type="PROSITE-ProRule" id="PRU10141"/>
    </source>
</evidence>
<keyword evidence="5" id="KW-0723">Serine/threonine-protein kinase</keyword>
<dbReference type="FunFam" id="3.80.10.10:FF:000299">
    <property type="entry name" value="Piriformospora indica-insensitive protein 2"/>
    <property type="match status" value="1"/>
</dbReference>
<comment type="caution">
    <text evidence="24">The sequence shown here is derived from an EMBL/GenBank/DDBJ whole genome shotgun (WGS) entry which is preliminary data.</text>
</comment>
<keyword evidence="12 21" id="KW-0547">Nucleotide-binding</keyword>
<dbReference type="FunFam" id="3.80.10.10:FF:000317">
    <property type="entry name" value="Inactive leucine-rich repeat receptor-like protein kinase"/>
    <property type="match status" value="1"/>
</dbReference>
<dbReference type="Gene3D" id="1.10.510.10">
    <property type="entry name" value="Transferase(Phosphotransferase) domain 1"/>
    <property type="match status" value="1"/>
</dbReference>
<evidence type="ECO:0000313" key="24">
    <source>
        <dbReference type="EMBL" id="KAL2551255.1"/>
    </source>
</evidence>
<keyword evidence="7" id="KW-0433">Leucine-rich repeat</keyword>
<keyword evidence="6" id="KW-0597">Phosphoprotein</keyword>
<dbReference type="Pfam" id="PF00560">
    <property type="entry name" value="LRR_1"/>
    <property type="match status" value="10"/>
</dbReference>
<keyword evidence="4" id="KW-1003">Cell membrane</keyword>
<evidence type="ECO:0000256" key="10">
    <source>
        <dbReference type="ARBA" id="ARBA00022729"/>
    </source>
</evidence>
<keyword evidence="9 22" id="KW-0812">Transmembrane</keyword>
<evidence type="ECO:0000256" key="4">
    <source>
        <dbReference type="ARBA" id="ARBA00022475"/>
    </source>
</evidence>
<dbReference type="FunFam" id="3.30.200.20:FF:000661">
    <property type="entry name" value="Serine-threonine protein kinase plant-type"/>
    <property type="match status" value="1"/>
</dbReference>
<keyword evidence="15 22" id="KW-1133">Transmembrane helix</keyword>
<dbReference type="GO" id="GO:0051606">
    <property type="term" value="P:detection of stimulus"/>
    <property type="evidence" value="ECO:0007669"/>
    <property type="project" value="UniProtKB-ARBA"/>
</dbReference>
<dbReference type="SMART" id="SM00365">
    <property type="entry name" value="LRR_SD22"/>
    <property type="match status" value="7"/>
</dbReference>
<evidence type="ECO:0000256" key="14">
    <source>
        <dbReference type="ARBA" id="ARBA00022840"/>
    </source>
</evidence>
<dbReference type="GO" id="GO:0005524">
    <property type="term" value="F:ATP binding"/>
    <property type="evidence" value="ECO:0007669"/>
    <property type="project" value="UniProtKB-UniRule"/>
</dbReference>
<dbReference type="InterPro" id="IPR008271">
    <property type="entry name" value="Ser/Thr_kinase_AS"/>
</dbReference>
<keyword evidence="14 21" id="KW-0067">ATP-binding</keyword>
<dbReference type="InterPro" id="IPR032675">
    <property type="entry name" value="LRR_dom_sf"/>
</dbReference>
<keyword evidence="16 22" id="KW-0472">Membrane</keyword>
<evidence type="ECO:0000256" key="11">
    <source>
        <dbReference type="ARBA" id="ARBA00022737"/>
    </source>
</evidence>
<dbReference type="PROSITE" id="PS51450">
    <property type="entry name" value="LRR"/>
    <property type="match status" value="1"/>
</dbReference>
<dbReference type="Gene3D" id="3.80.10.10">
    <property type="entry name" value="Ribonuclease Inhibitor"/>
    <property type="match status" value="5"/>
</dbReference>
<dbReference type="SUPFAM" id="SSF52047">
    <property type="entry name" value="RNI-like"/>
    <property type="match status" value="1"/>
</dbReference>
<dbReference type="SMART" id="SM00369">
    <property type="entry name" value="LRR_TYP"/>
    <property type="match status" value="12"/>
</dbReference>
<evidence type="ECO:0000256" key="19">
    <source>
        <dbReference type="ARBA" id="ARBA00047899"/>
    </source>
</evidence>
<accession>A0ABD1WSG3</accession>
<evidence type="ECO:0000256" key="5">
    <source>
        <dbReference type="ARBA" id="ARBA00022527"/>
    </source>
</evidence>
<evidence type="ECO:0000256" key="16">
    <source>
        <dbReference type="ARBA" id="ARBA00023136"/>
    </source>
</evidence>
<comment type="catalytic activity">
    <reaction evidence="20">
        <text>L-seryl-[protein] + ATP = O-phospho-L-seryl-[protein] + ADP + H(+)</text>
        <dbReference type="Rhea" id="RHEA:17989"/>
        <dbReference type="Rhea" id="RHEA-COMP:9863"/>
        <dbReference type="Rhea" id="RHEA-COMP:11604"/>
        <dbReference type="ChEBI" id="CHEBI:15378"/>
        <dbReference type="ChEBI" id="CHEBI:29999"/>
        <dbReference type="ChEBI" id="CHEBI:30616"/>
        <dbReference type="ChEBI" id="CHEBI:83421"/>
        <dbReference type="ChEBI" id="CHEBI:456216"/>
        <dbReference type="EC" id="2.7.11.1"/>
    </reaction>
</comment>
<keyword evidence="13" id="KW-0418">Kinase</keyword>
<dbReference type="GO" id="GO:0004674">
    <property type="term" value="F:protein serine/threonine kinase activity"/>
    <property type="evidence" value="ECO:0007669"/>
    <property type="project" value="UniProtKB-KW"/>
</dbReference>
<dbReference type="Pfam" id="PF13516">
    <property type="entry name" value="LRR_6"/>
    <property type="match status" value="1"/>
</dbReference>
<dbReference type="GO" id="GO:0006952">
    <property type="term" value="P:defense response"/>
    <property type="evidence" value="ECO:0007669"/>
    <property type="project" value="UniProtKB-ARBA"/>
</dbReference>
<dbReference type="InterPro" id="IPR051809">
    <property type="entry name" value="Plant_receptor-like_S/T_kinase"/>
</dbReference>
<evidence type="ECO:0000256" key="3">
    <source>
        <dbReference type="ARBA" id="ARBA00012513"/>
    </source>
</evidence>
<comment type="similarity">
    <text evidence="2">Belongs to the protein kinase superfamily. Ser/Thr protein kinase family.</text>
</comment>
<dbReference type="Pfam" id="PF13855">
    <property type="entry name" value="LRR_8"/>
    <property type="match status" value="3"/>
</dbReference>
<dbReference type="FunFam" id="3.80.10.10:FF:000400">
    <property type="entry name" value="Nuclear pore complex protein NUP107"/>
    <property type="match status" value="1"/>
</dbReference>
<evidence type="ECO:0000256" key="12">
    <source>
        <dbReference type="ARBA" id="ARBA00022741"/>
    </source>
</evidence>